<dbReference type="InterPro" id="IPR032387">
    <property type="entry name" value="ACAS_N"/>
</dbReference>
<keyword evidence="3 10" id="KW-0436">Ligase</keyword>
<name>A0A4R4D3E8_9PROT</name>
<dbReference type="InterPro" id="IPR045851">
    <property type="entry name" value="AMP-bd_C_sf"/>
</dbReference>
<dbReference type="Gene3D" id="3.30.300.30">
    <property type="match status" value="1"/>
</dbReference>
<evidence type="ECO:0000256" key="4">
    <source>
        <dbReference type="ARBA" id="ARBA00022741"/>
    </source>
</evidence>
<dbReference type="PANTHER" id="PTHR24095:SF14">
    <property type="entry name" value="ACETYL-COENZYME A SYNTHETASE 1"/>
    <property type="match status" value="1"/>
</dbReference>
<dbReference type="Pfam" id="PF00501">
    <property type="entry name" value="AMP-binding"/>
    <property type="match status" value="1"/>
</dbReference>
<keyword evidence="11" id="KW-1185">Reference proteome</keyword>
<dbReference type="InterPro" id="IPR000873">
    <property type="entry name" value="AMP-dep_synth/lig_dom"/>
</dbReference>
<feature type="domain" description="AMP-binding enzyme C-terminal" evidence="8">
    <location>
        <begin position="524"/>
        <end position="600"/>
    </location>
</feature>
<dbReference type="GO" id="GO:0003987">
    <property type="term" value="F:acetate-CoA ligase activity"/>
    <property type="evidence" value="ECO:0007669"/>
    <property type="project" value="UniProtKB-EC"/>
</dbReference>
<evidence type="ECO:0000259" key="9">
    <source>
        <dbReference type="Pfam" id="PF16177"/>
    </source>
</evidence>
<dbReference type="SUPFAM" id="SSF56801">
    <property type="entry name" value="Acetyl-CoA synthetase-like"/>
    <property type="match status" value="1"/>
</dbReference>
<evidence type="ECO:0000259" key="7">
    <source>
        <dbReference type="Pfam" id="PF00501"/>
    </source>
</evidence>
<proteinExistence type="inferred from homology"/>
<evidence type="ECO:0000256" key="2">
    <source>
        <dbReference type="ARBA" id="ARBA00013275"/>
    </source>
</evidence>
<evidence type="ECO:0000256" key="5">
    <source>
        <dbReference type="ARBA" id="ARBA00022840"/>
    </source>
</evidence>
<dbReference type="Pfam" id="PF13193">
    <property type="entry name" value="AMP-binding_C"/>
    <property type="match status" value="1"/>
</dbReference>
<organism evidence="10 11">
    <name type="scientific">Roseicella aquatilis</name>
    <dbReference type="NCBI Taxonomy" id="2527868"/>
    <lineage>
        <taxon>Bacteria</taxon>
        <taxon>Pseudomonadati</taxon>
        <taxon>Pseudomonadota</taxon>
        <taxon>Alphaproteobacteria</taxon>
        <taxon>Acetobacterales</taxon>
        <taxon>Roseomonadaceae</taxon>
        <taxon>Roseicella</taxon>
    </lineage>
</organism>
<dbReference type="EMBL" id="SKBM01000056">
    <property type="protein sequence ID" value="TCZ51439.1"/>
    <property type="molecule type" value="Genomic_DNA"/>
</dbReference>
<dbReference type="Pfam" id="PF16177">
    <property type="entry name" value="ACAS_N"/>
    <property type="match status" value="1"/>
</dbReference>
<keyword evidence="5" id="KW-0067">ATP-binding</keyword>
<gene>
    <name evidence="10" type="ORF">EXY23_26870</name>
</gene>
<accession>A0A4R4D3E8</accession>
<dbReference type="EC" id="6.2.1.1" evidence="2"/>
<evidence type="ECO:0000256" key="3">
    <source>
        <dbReference type="ARBA" id="ARBA00022598"/>
    </source>
</evidence>
<comment type="similarity">
    <text evidence="1">Belongs to the ATP-dependent AMP-binding enzyme family.</text>
</comment>
<evidence type="ECO:0000256" key="1">
    <source>
        <dbReference type="ARBA" id="ARBA00006432"/>
    </source>
</evidence>
<dbReference type="Proteomes" id="UP000295023">
    <property type="component" value="Unassembled WGS sequence"/>
</dbReference>
<dbReference type="GO" id="GO:0005524">
    <property type="term" value="F:ATP binding"/>
    <property type="evidence" value="ECO:0007669"/>
    <property type="project" value="UniProtKB-KW"/>
</dbReference>
<evidence type="ECO:0000313" key="11">
    <source>
        <dbReference type="Proteomes" id="UP000295023"/>
    </source>
</evidence>
<dbReference type="InterPro" id="IPR020845">
    <property type="entry name" value="AMP-binding_CS"/>
</dbReference>
<dbReference type="PROSITE" id="PS00455">
    <property type="entry name" value="AMP_BINDING"/>
    <property type="match status" value="1"/>
</dbReference>
<dbReference type="OrthoDB" id="4471305at2"/>
<dbReference type="AlphaFoldDB" id="A0A4R4D3E8"/>
<evidence type="ECO:0000256" key="6">
    <source>
        <dbReference type="ARBA" id="ARBA00022990"/>
    </source>
</evidence>
<feature type="domain" description="Acetyl-coenzyme A synthetase N-terminal" evidence="9">
    <location>
        <begin position="33"/>
        <end position="84"/>
    </location>
</feature>
<evidence type="ECO:0000313" key="10">
    <source>
        <dbReference type="EMBL" id="TCZ51439.1"/>
    </source>
</evidence>
<protein>
    <recommendedName>
        <fullName evidence="2">acetate--CoA ligase</fullName>
        <ecNumber evidence="2">6.2.1.1</ecNumber>
    </recommendedName>
</protein>
<dbReference type="PANTHER" id="PTHR24095">
    <property type="entry name" value="ACETYL-COENZYME A SYNTHETASE"/>
    <property type="match status" value="1"/>
</dbReference>
<dbReference type="RefSeq" id="WP_132297575.1">
    <property type="nucleotide sequence ID" value="NZ_SKBM01000056.1"/>
</dbReference>
<feature type="domain" description="AMP-dependent synthetase/ligase" evidence="7">
    <location>
        <begin position="98"/>
        <end position="462"/>
    </location>
</feature>
<sequence>MDAAIAWVPPPDIIARAQVTRLAEELGCVDFLALYRLSVERPEDYWRHLMGFLRIVWSRPPQGYVAFPAGAAFPDWFPGGELNWVDTVLAWSREPARREAPAVIAESEDGTMRSLSWAALEARVLGFAAGLRALGLGRGDRVGLLMEGGIEAVVSFLGISALGAICVPLFSGFGVDAIHSRLSGCGARALIATAGFRRRGRHVDIAAVVEEVRPRLPDLRTLILKGGAAPGAVAWEAVEAPPGPDLPARMGPDDAMMVIYTSGTTGKPKGAVHTHGGFPLKIAHDAAVHFDIAPDDRFCWPADMGWVAGPLTLCSALMRGATLVTYDGAPDIPDWGRMAGLVERHAVTHLGASPTLIRSLAGNASRSLAADRSTLRLLVTAGEGIDPEHFLWYQREVGGDRCPVINYTGGTEVSGGLLSNVPVLPIVPAGFNAISPGVQVEVLDESGRPVRDQVAELAVLAPFVGMTRAFWQDRERYLETYWSRFPGIWVHGDLALRRDDGVFFLRGRSDDTLKIAGKRLGSAEVEEVLLELPGVAEAAAIGVEDPAKGQKLVVFLVPAPDAPPDLEAAVVPHVERRLSRAFRPTAVHLVKELPKTRSQKIMRRVIRSLYTGQAPGDLTALDNPSALPPLSALGR</sequence>
<evidence type="ECO:0000259" key="8">
    <source>
        <dbReference type="Pfam" id="PF13193"/>
    </source>
</evidence>
<keyword evidence="4" id="KW-0547">Nucleotide-binding</keyword>
<keyword evidence="6" id="KW-0007">Acetylation</keyword>
<dbReference type="InterPro" id="IPR042099">
    <property type="entry name" value="ANL_N_sf"/>
</dbReference>
<dbReference type="Gene3D" id="3.40.50.12780">
    <property type="entry name" value="N-terminal domain of ligase-like"/>
    <property type="match status" value="1"/>
</dbReference>
<dbReference type="InterPro" id="IPR025110">
    <property type="entry name" value="AMP-bd_C"/>
</dbReference>
<dbReference type="GO" id="GO:0006085">
    <property type="term" value="P:acetyl-CoA biosynthetic process"/>
    <property type="evidence" value="ECO:0007669"/>
    <property type="project" value="TreeGrafter"/>
</dbReference>
<comment type="caution">
    <text evidence="10">The sequence shown here is derived from an EMBL/GenBank/DDBJ whole genome shotgun (WGS) entry which is preliminary data.</text>
</comment>
<reference evidence="10 11" key="1">
    <citation type="submission" date="2019-03" db="EMBL/GenBank/DDBJ databases">
        <title>Paracraurococcus aquatilis NE82 genome sequence.</title>
        <authorList>
            <person name="Zhao Y."/>
            <person name="Du Z."/>
        </authorList>
    </citation>
    <scope>NUCLEOTIDE SEQUENCE [LARGE SCALE GENOMIC DNA]</scope>
    <source>
        <strain evidence="10 11">NE82</strain>
    </source>
</reference>